<dbReference type="HAMAP" id="MF_00126">
    <property type="entry name" value="Gln_tRNA_synth"/>
    <property type="match status" value="1"/>
</dbReference>
<dbReference type="EC" id="6.1.1.18" evidence="9"/>
<dbReference type="Pfam" id="PF20974">
    <property type="entry name" value="tRNA-synt_1c_C2"/>
    <property type="match status" value="1"/>
</dbReference>
<dbReference type="Gene3D" id="2.40.240.10">
    <property type="entry name" value="Ribosomal Protein L25, Chain P"/>
    <property type="match status" value="2"/>
</dbReference>
<feature type="binding site" evidence="9">
    <location>
        <begin position="294"/>
        <end position="295"/>
    </location>
    <ligand>
        <name>ATP</name>
        <dbReference type="ChEBI" id="CHEBI:30616"/>
    </ligand>
</feature>
<evidence type="ECO:0000256" key="8">
    <source>
        <dbReference type="ARBA" id="ARBA00048270"/>
    </source>
</evidence>
<keyword evidence="16" id="KW-1185">Reference proteome</keyword>
<dbReference type="FunFam" id="3.40.50.620:FF:000037">
    <property type="entry name" value="Glutamine--tRNA ligase cytoplasmic"/>
    <property type="match status" value="1"/>
</dbReference>
<dbReference type="InterPro" id="IPR004514">
    <property type="entry name" value="Gln-tRNA-synth"/>
</dbReference>
<feature type="binding site" evidence="9">
    <location>
        <position position="265"/>
    </location>
    <ligand>
        <name>ATP</name>
        <dbReference type="ChEBI" id="CHEBI:30616"/>
    </ligand>
</feature>
<evidence type="ECO:0000256" key="5">
    <source>
        <dbReference type="ARBA" id="ARBA00022840"/>
    </source>
</evidence>
<dbReference type="NCBIfam" id="TIGR00440">
    <property type="entry name" value="glnS"/>
    <property type="match status" value="1"/>
</dbReference>
<dbReference type="InterPro" id="IPR022861">
    <property type="entry name" value="Gln_tRNA_ligase_bac"/>
</dbReference>
<dbReference type="Pfam" id="PF00749">
    <property type="entry name" value="tRNA-synt_1c"/>
    <property type="match status" value="1"/>
</dbReference>
<evidence type="ECO:0000256" key="9">
    <source>
        <dbReference type="HAMAP-Rule" id="MF_00126"/>
    </source>
</evidence>
<keyword evidence="4 9" id="KW-0547">Nucleotide-binding</keyword>
<feature type="short sequence motif" description="'HIGH' region" evidence="9">
    <location>
        <begin position="40"/>
        <end position="50"/>
    </location>
</feature>
<dbReference type="Proteomes" id="UP000317909">
    <property type="component" value="Chromosome"/>
</dbReference>
<comment type="subunit">
    <text evidence="9">Monomer.</text>
</comment>
<dbReference type="InterPro" id="IPR049437">
    <property type="entry name" value="tRNA-synt_1c_C2"/>
</dbReference>
<dbReference type="PROSITE" id="PS00178">
    <property type="entry name" value="AA_TRNA_LIGASE_I"/>
    <property type="match status" value="1"/>
</dbReference>
<accession>A0A517U3Q1</accession>
<keyword evidence="5 9" id="KW-0067">ATP-binding</keyword>
<feature type="region of interest" description="Disordered" evidence="11">
    <location>
        <begin position="106"/>
        <end position="126"/>
    </location>
</feature>
<proteinExistence type="inferred from homology"/>
<dbReference type="FunFam" id="2.40.240.10:FF:000007">
    <property type="entry name" value="Glutamine--tRNA ligase"/>
    <property type="match status" value="1"/>
</dbReference>
<dbReference type="SUPFAM" id="SSF50715">
    <property type="entry name" value="Ribosomal protein L25-like"/>
    <property type="match status" value="1"/>
</dbReference>
<dbReference type="RefSeq" id="WP_145434915.1">
    <property type="nucleotide sequence ID" value="NZ_CP036339.1"/>
</dbReference>
<dbReference type="InterPro" id="IPR014729">
    <property type="entry name" value="Rossmann-like_a/b/a_fold"/>
</dbReference>
<dbReference type="EMBL" id="CP036339">
    <property type="protein sequence ID" value="QDT75235.1"/>
    <property type="molecule type" value="Genomic_DNA"/>
</dbReference>
<evidence type="ECO:0000313" key="15">
    <source>
        <dbReference type="EMBL" id="QDT75235.1"/>
    </source>
</evidence>
<dbReference type="SUPFAM" id="SSF52374">
    <property type="entry name" value="Nucleotidylyl transferase"/>
    <property type="match status" value="1"/>
</dbReference>
<organism evidence="15 16">
    <name type="scientific">Lacipirellula limnantheis</name>
    <dbReference type="NCBI Taxonomy" id="2528024"/>
    <lineage>
        <taxon>Bacteria</taxon>
        <taxon>Pseudomonadati</taxon>
        <taxon>Planctomycetota</taxon>
        <taxon>Planctomycetia</taxon>
        <taxon>Pirellulales</taxon>
        <taxon>Lacipirellulaceae</taxon>
        <taxon>Lacipirellula</taxon>
    </lineage>
</organism>
<comment type="catalytic activity">
    <reaction evidence="8 9">
        <text>tRNA(Gln) + L-glutamine + ATP = L-glutaminyl-tRNA(Gln) + AMP + diphosphate</text>
        <dbReference type="Rhea" id="RHEA:20121"/>
        <dbReference type="Rhea" id="RHEA-COMP:9662"/>
        <dbReference type="Rhea" id="RHEA-COMP:9681"/>
        <dbReference type="ChEBI" id="CHEBI:30616"/>
        <dbReference type="ChEBI" id="CHEBI:33019"/>
        <dbReference type="ChEBI" id="CHEBI:58359"/>
        <dbReference type="ChEBI" id="CHEBI:78442"/>
        <dbReference type="ChEBI" id="CHEBI:78521"/>
        <dbReference type="ChEBI" id="CHEBI:456215"/>
        <dbReference type="EC" id="6.1.1.18"/>
    </reaction>
</comment>
<feature type="binding site" evidence="9">
    <location>
        <begin position="41"/>
        <end position="43"/>
    </location>
    <ligand>
        <name>ATP</name>
        <dbReference type="ChEBI" id="CHEBI:30616"/>
    </ligand>
</feature>
<evidence type="ECO:0000256" key="11">
    <source>
        <dbReference type="SAM" id="MobiDB-lite"/>
    </source>
</evidence>
<dbReference type="InterPro" id="IPR020059">
    <property type="entry name" value="Glu/Gln-tRNA-synth_Ib_codon-bd"/>
</dbReference>
<evidence type="ECO:0000313" key="16">
    <source>
        <dbReference type="Proteomes" id="UP000317909"/>
    </source>
</evidence>
<reference evidence="15 16" key="1">
    <citation type="submission" date="2019-02" db="EMBL/GenBank/DDBJ databases">
        <title>Deep-cultivation of Planctomycetes and their phenomic and genomic characterization uncovers novel biology.</title>
        <authorList>
            <person name="Wiegand S."/>
            <person name="Jogler M."/>
            <person name="Boedeker C."/>
            <person name="Pinto D."/>
            <person name="Vollmers J."/>
            <person name="Rivas-Marin E."/>
            <person name="Kohn T."/>
            <person name="Peeters S.H."/>
            <person name="Heuer A."/>
            <person name="Rast P."/>
            <person name="Oberbeckmann S."/>
            <person name="Bunk B."/>
            <person name="Jeske O."/>
            <person name="Meyerdierks A."/>
            <person name="Storesund J.E."/>
            <person name="Kallscheuer N."/>
            <person name="Luecker S."/>
            <person name="Lage O.M."/>
            <person name="Pohl T."/>
            <person name="Merkel B.J."/>
            <person name="Hornburger P."/>
            <person name="Mueller R.-W."/>
            <person name="Bruemmer F."/>
            <person name="Labrenz M."/>
            <person name="Spormann A.M."/>
            <person name="Op den Camp H."/>
            <person name="Overmann J."/>
            <person name="Amann R."/>
            <person name="Jetten M.S.M."/>
            <person name="Mascher T."/>
            <person name="Medema M.H."/>
            <person name="Devos D.P."/>
            <person name="Kaster A.-K."/>
            <person name="Ovreas L."/>
            <person name="Rohde M."/>
            <person name="Galperin M.Y."/>
            <person name="Jogler C."/>
        </authorList>
    </citation>
    <scope>NUCLEOTIDE SEQUENCE [LARGE SCALE GENOMIC DNA]</scope>
    <source>
        <strain evidence="15 16">I41</strain>
    </source>
</reference>
<feature type="binding site" evidence="9">
    <location>
        <position position="246"/>
    </location>
    <ligand>
        <name>L-glutamine</name>
        <dbReference type="ChEBI" id="CHEBI:58359"/>
    </ligand>
</feature>
<dbReference type="KEGG" id="llh:I41_44450"/>
<dbReference type="GO" id="GO:0006424">
    <property type="term" value="P:glutamyl-tRNA aminoacylation"/>
    <property type="evidence" value="ECO:0007669"/>
    <property type="project" value="UniProtKB-UniRule"/>
</dbReference>
<evidence type="ECO:0000256" key="10">
    <source>
        <dbReference type="RuleBase" id="RU363037"/>
    </source>
</evidence>
<evidence type="ECO:0000259" key="12">
    <source>
        <dbReference type="Pfam" id="PF00749"/>
    </source>
</evidence>
<feature type="binding site" evidence="9">
    <location>
        <position position="73"/>
    </location>
    <ligand>
        <name>L-glutamine</name>
        <dbReference type="ChEBI" id="CHEBI:58359"/>
    </ligand>
</feature>
<evidence type="ECO:0000256" key="7">
    <source>
        <dbReference type="ARBA" id="ARBA00023146"/>
    </source>
</evidence>
<protein>
    <recommendedName>
        <fullName evidence="9">Glutamine--tRNA ligase</fullName>
        <ecNumber evidence="9">6.1.1.18</ecNumber>
    </recommendedName>
    <alternativeName>
        <fullName evidence="9">Glutaminyl-tRNA synthetase</fullName>
        <shortName evidence="9">GlnRS</shortName>
    </alternativeName>
</protein>
<evidence type="ECO:0000256" key="4">
    <source>
        <dbReference type="ARBA" id="ARBA00022741"/>
    </source>
</evidence>
<comment type="similarity">
    <text evidence="1 9 10">Belongs to the class-I aminoacyl-tRNA synthetase family.</text>
</comment>
<dbReference type="InterPro" id="IPR050132">
    <property type="entry name" value="Gln/Glu-tRNA_Ligase"/>
</dbReference>
<dbReference type="Pfam" id="PF03950">
    <property type="entry name" value="tRNA-synt_1c_C"/>
    <property type="match status" value="1"/>
</dbReference>
<dbReference type="InterPro" id="IPR001412">
    <property type="entry name" value="aa-tRNA-synth_I_CS"/>
</dbReference>
<dbReference type="PANTHER" id="PTHR43097">
    <property type="entry name" value="GLUTAMINE-TRNA LIGASE"/>
    <property type="match status" value="1"/>
</dbReference>
<evidence type="ECO:0000256" key="2">
    <source>
        <dbReference type="ARBA" id="ARBA00022490"/>
    </source>
</evidence>
<dbReference type="GO" id="GO:0005524">
    <property type="term" value="F:ATP binding"/>
    <property type="evidence" value="ECO:0007669"/>
    <property type="project" value="UniProtKB-UniRule"/>
</dbReference>
<feature type="domain" description="Glutamyl/glutaminyl-tRNA synthetase class Ib catalytic" evidence="12">
    <location>
        <begin position="34"/>
        <end position="370"/>
    </location>
</feature>
<feature type="domain" description="Glutamyl/glutaminyl-tRNA synthetase class Ib anti-codon binding" evidence="13">
    <location>
        <begin position="373"/>
        <end position="473"/>
    </location>
</feature>
<evidence type="ECO:0000256" key="6">
    <source>
        <dbReference type="ARBA" id="ARBA00022917"/>
    </source>
</evidence>
<evidence type="ECO:0000256" key="1">
    <source>
        <dbReference type="ARBA" id="ARBA00005594"/>
    </source>
</evidence>
<dbReference type="InterPro" id="IPR020056">
    <property type="entry name" value="Rbsml_bL25/Gln-tRNA_synth_N"/>
</dbReference>
<feature type="domain" description="tRNA synthetases class I (E and Q) anti-codon binding" evidence="14">
    <location>
        <begin position="483"/>
        <end position="559"/>
    </location>
</feature>
<sequence>MSDAPTGNEKSAPRNFIQQIIDADRAAGKNGGRVHTRFPPEPNGYLHIGHAKSICLNFGLAKEYGGKFNLRFDDTNPAKEEQEYVDSIVDDVNWLIAGFGETEGFRVQGSENSSPAPRTPNAEPSLLNPEPFFASDYFDQLYAWATQLIKGGKAYVCDLTAEQMREYRGTLTAPGKDSPNRNRTIAENLELFAQMRDGKFADGSRTLRAKIDMASPNVNMRDPVLYRIKRAHHHRTGDKWCIYPSYDYTHGQSDSIEGITHSICTLEFENHRPLYDWFCRELGIHHPQQIEFARLNLTYAVMSKRKLLQLVQEKHVAGWDDPRMLTIRGLRRRGYTPEAMRAFCERIGVAKFNSTIDMAWLEDAIREDLNERAPRGMGVLRPLKVVLANLKEGETIELDAPNHPQQPEMGSRKIPLTREIFIEQEDFMEDAPKKFFRLKPAGEVRLRCAGIIKCDEVVKDAAGKVTELRCTFDPDHSRKVKGTIHWVSAPLALTAEVRLYDHLFGVENPDNAPEGKTFLDNLNPNSLEVVTDAKLEPSLKDASAGTSFQFERSGYFFVDPLDSKPGRPVFNRTATLRDSWTKESGRD</sequence>
<keyword evidence="2 9" id="KW-0963">Cytoplasm</keyword>
<evidence type="ECO:0000259" key="14">
    <source>
        <dbReference type="Pfam" id="PF20974"/>
    </source>
</evidence>
<keyword evidence="3 9" id="KW-0436">Ligase</keyword>
<dbReference type="InterPro" id="IPR000924">
    <property type="entry name" value="Glu/Gln-tRNA-synth"/>
</dbReference>
<name>A0A517U3Q1_9BACT</name>
<dbReference type="OrthoDB" id="9801560at2"/>
<comment type="caution">
    <text evidence="9">Lacks conserved residue(s) required for the propagation of feature annotation.</text>
</comment>
<keyword evidence="7 9" id="KW-0030">Aminoacyl-tRNA synthetase</keyword>
<dbReference type="CDD" id="cd00807">
    <property type="entry name" value="GlnRS_core"/>
    <property type="match status" value="1"/>
</dbReference>
<dbReference type="NCBIfam" id="NF011291">
    <property type="entry name" value="PRK14703.1"/>
    <property type="match status" value="1"/>
</dbReference>
<feature type="binding site" evidence="9">
    <location>
        <begin position="302"/>
        <end position="304"/>
    </location>
    <ligand>
        <name>ATP</name>
        <dbReference type="ChEBI" id="CHEBI:30616"/>
    </ligand>
</feature>
<dbReference type="GO" id="GO:0006425">
    <property type="term" value="P:glutaminyl-tRNA aminoacylation"/>
    <property type="evidence" value="ECO:0007669"/>
    <property type="project" value="UniProtKB-UniRule"/>
</dbReference>
<keyword evidence="6 9" id="KW-0648">Protein biosynthesis</keyword>
<dbReference type="Gene3D" id="3.40.50.620">
    <property type="entry name" value="HUPs"/>
    <property type="match status" value="1"/>
</dbReference>
<feature type="binding site" evidence="9">
    <location>
        <begin position="47"/>
        <end position="53"/>
    </location>
    <ligand>
        <name>ATP</name>
        <dbReference type="ChEBI" id="CHEBI:30616"/>
    </ligand>
</feature>
<dbReference type="AlphaFoldDB" id="A0A517U3Q1"/>
<evidence type="ECO:0000259" key="13">
    <source>
        <dbReference type="Pfam" id="PF03950"/>
    </source>
</evidence>
<dbReference type="InterPro" id="IPR011035">
    <property type="entry name" value="Ribosomal_bL25/Gln-tRNA_synth"/>
</dbReference>
<gene>
    <name evidence="9 15" type="primary">glnS</name>
    <name evidence="15" type="ORF">I41_44450</name>
</gene>
<dbReference type="PANTHER" id="PTHR43097:SF5">
    <property type="entry name" value="GLUTAMATE--TRNA LIGASE"/>
    <property type="match status" value="1"/>
</dbReference>
<dbReference type="InterPro" id="IPR020058">
    <property type="entry name" value="Glu/Gln-tRNA-synth_Ib_cat-dom"/>
</dbReference>
<dbReference type="GO" id="GO:0005829">
    <property type="term" value="C:cytosol"/>
    <property type="evidence" value="ECO:0007669"/>
    <property type="project" value="TreeGrafter"/>
</dbReference>
<dbReference type="PRINTS" id="PR00987">
    <property type="entry name" value="TRNASYNTHGLU"/>
</dbReference>
<feature type="short sequence motif" description="'KMSKS' region" evidence="9">
    <location>
        <begin position="301"/>
        <end position="305"/>
    </location>
</feature>
<dbReference type="GO" id="GO:0004819">
    <property type="term" value="F:glutamine-tRNA ligase activity"/>
    <property type="evidence" value="ECO:0007669"/>
    <property type="project" value="UniProtKB-UniRule"/>
</dbReference>
<comment type="subcellular location">
    <subcellularLocation>
        <location evidence="9">Cytoplasm</location>
    </subcellularLocation>
</comment>
<evidence type="ECO:0000256" key="3">
    <source>
        <dbReference type="ARBA" id="ARBA00022598"/>
    </source>
</evidence>